<accession>A0A0D7WD34</accession>
<feature type="signal peptide" evidence="2">
    <location>
        <begin position="1"/>
        <end position="18"/>
    </location>
</feature>
<dbReference type="InterPro" id="IPR024079">
    <property type="entry name" value="MetalloPept_cat_dom_sf"/>
</dbReference>
<reference evidence="4 5" key="1">
    <citation type="submission" date="2014-11" db="EMBL/GenBank/DDBJ databases">
        <title>Tamlana sedimentorum sp. nov., isolated from shallow sand sediments of the Sea of Japan.</title>
        <authorList>
            <person name="Romanenko L.A."/>
        </authorList>
    </citation>
    <scope>NUCLEOTIDE SEQUENCE [LARGE SCALE GENOMIC DNA]</scope>
    <source>
        <strain evidence="4 5">JCM 19808</strain>
    </source>
</reference>
<evidence type="ECO:0000259" key="3">
    <source>
        <dbReference type="Pfam" id="PF18962"/>
    </source>
</evidence>
<dbReference type="Proteomes" id="UP000032578">
    <property type="component" value="Unassembled WGS sequence"/>
</dbReference>
<dbReference type="InterPro" id="IPR026444">
    <property type="entry name" value="Secre_tail"/>
</dbReference>
<feature type="chain" id="PRO_5002325659" evidence="2">
    <location>
        <begin position="19"/>
        <end position="460"/>
    </location>
</feature>
<dbReference type="Gene3D" id="3.40.390.10">
    <property type="entry name" value="Collagenase (Catalytic Domain)"/>
    <property type="match status" value="1"/>
</dbReference>
<keyword evidence="5" id="KW-1185">Reference proteome</keyword>
<dbReference type="AlphaFoldDB" id="A0A0D7WD34"/>
<keyword evidence="1 2" id="KW-0732">Signal</keyword>
<evidence type="ECO:0000313" key="5">
    <source>
        <dbReference type="Proteomes" id="UP000032578"/>
    </source>
</evidence>
<dbReference type="EMBL" id="JTDW01000001">
    <property type="protein sequence ID" value="KJD37075.1"/>
    <property type="molecule type" value="Genomic_DNA"/>
</dbReference>
<dbReference type="STRING" id="1435349.PW52_01040"/>
<evidence type="ECO:0000256" key="2">
    <source>
        <dbReference type="SAM" id="SignalP"/>
    </source>
</evidence>
<protein>
    <submittedName>
        <fullName evidence="4">Peptidase M64</fullName>
    </submittedName>
</protein>
<evidence type="ECO:0000313" key="4">
    <source>
        <dbReference type="EMBL" id="KJD37075.1"/>
    </source>
</evidence>
<dbReference type="RefSeq" id="WP_044631069.1">
    <property type="nucleotide sequence ID" value="NZ_JTDW01000001.1"/>
</dbReference>
<gene>
    <name evidence="4" type="ORF">PW52_01040</name>
</gene>
<comment type="caution">
    <text evidence="4">The sequence shown here is derived from an EMBL/GenBank/DDBJ whole genome shotgun (WGS) entry which is preliminary data.</text>
</comment>
<feature type="domain" description="Secretion system C-terminal sorting" evidence="3">
    <location>
        <begin position="385"/>
        <end position="458"/>
    </location>
</feature>
<dbReference type="NCBIfam" id="TIGR04183">
    <property type="entry name" value="Por_Secre_tail"/>
    <property type="match status" value="1"/>
</dbReference>
<dbReference type="InterPro" id="IPR019026">
    <property type="entry name" value="Peptidase_M64_IgA"/>
</dbReference>
<proteinExistence type="predicted"/>
<sequence>MKKVNFFIILMLSSFLNAQVFDVETIKYSGDDNNRINLVILSEGYQESELADFISDAEKFTSTMFAEAPFSNYTNYFNVYAVKVPSNESGADRPSTNTYVDTYFNATHEAFGKPYLLYYEVDGYSTNNTEAKILSVLADNTPNYDVGLILVNSPDYGGSGGSFPMAYNGYWGNNVIMHEIGHSLFDLKDEYYPGDELASEAINMTKETNTNSVKWKNWLNTNSVGIYQYTCDTGNCADWYKPHQNCIMEKIDKGFCSVCKEGMVARIHELISPIDSYLPSASNIEALNFPIDFSLSLIKPNPNTLESNWTLNSNVFANNLDEVSINETDLVEGENTLITAITDNTSLIRIDDYETINIHTVTWSINYSTLGIETISSENNLSIKMYPNPTKNTINFSFENGNNSNLKIEIISLDGKRIKTLSLKNFETESVNISKLNAGVYLANFYSDNALLSTKKLIKQ</sequence>
<dbReference type="OrthoDB" id="127762at2"/>
<evidence type="ECO:0000256" key="1">
    <source>
        <dbReference type="ARBA" id="ARBA00022729"/>
    </source>
</evidence>
<dbReference type="Pfam" id="PF18962">
    <property type="entry name" value="Por_Secre_tail"/>
    <property type="match status" value="1"/>
</dbReference>
<dbReference type="PATRIC" id="fig|1435349.4.peg.211"/>
<organism evidence="4 5">
    <name type="scientific">Neotamlana sedimentorum</name>
    <dbReference type="NCBI Taxonomy" id="1435349"/>
    <lineage>
        <taxon>Bacteria</taxon>
        <taxon>Pseudomonadati</taxon>
        <taxon>Bacteroidota</taxon>
        <taxon>Flavobacteriia</taxon>
        <taxon>Flavobacteriales</taxon>
        <taxon>Flavobacteriaceae</taxon>
        <taxon>Neotamlana</taxon>
    </lineage>
</organism>
<name>A0A0D7WD34_9FLAO</name>
<dbReference type="GO" id="GO:0008237">
    <property type="term" value="F:metallopeptidase activity"/>
    <property type="evidence" value="ECO:0007669"/>
    <property type="project" value="InterPro"/>
</dbReference>
<dbReference type="Pfam" id="PF09471">
    <property type="entry name" value="Peptidase_M64"/>
    <property type="match status" value="1"/>
</dbReference>